<dbReference type="AlphaFoldDB" id="A0A7X5F3L6"/>
<evidence type="ECO:0000259" key="6">
    <source>
        <dbReference type="PROSITE" id="PS50850"/>
    </source>
</evidence>
<dbReference type="GO" id="GO:0022857">
    <property type="term" value="F:transmembrane transporter activity"/>
    <property type="evidence" value="ECO:0007669"/>
    <property type="project" value="InterPro"/>
</dbReference>
<dbReference type="PANTHER" id="PTHR23521">
    <property type="entry name" value="TRANSPORTER MFS SUPERFAMILY"/>
    <property type="match status" value="1"/>
</dbReference>
<dbReference type="InterPro" id="IPR047200">
    <property type="entry name" value="MFS_YcaD-like"/>
</dbReference>
<dbReference type="PANTHER" id="PTHR23521:SF3">
    <property type="entry name" value="MFS TRANSPORTER"/>
    <property type="match status" value="1"/>
</dbReference>
<dbReference type="InterPro" id="IPR011701">
    <property type="entry name" value="MFS"/>
</dbReference>
<evidence type="ECO:0000313" key="8">
    <source>
        <dbReference type="Proteomes" id="UP000586722"/>
    </source>
</evidence>
<evidence type="ECO:0000313" key="7">
    <source>
        <dbReference type="EMBL" id="NBN78859.1"/>
    </source>
</evidence>
<feature type="domain" description="Major facilitator superfamily (MFS) profile" evidence="6">
    <location>
        <begin position="199"/>
        <end position="423"/>
    </location>
</feature>
<dbReference type="Gene3D" id="1.20.1250.20">
    <property type="entry name" value="MFS general substrate transporter like domains"/>
    <property type="match status" value="2"/>
</dbReference>
<feature type="transmembrane region" description="Helical" evidence="5">
    <location>
        <begin position="42"/>
        <end position="64"/>
    </location>
</feature>
<proteinExistence type="predicted"/>
<keyword evidence="3 5" id="KW-0472">Membrane</keyword>
<evidence type="ECO:0000256" key="1">
    <source>
        <dbReference type="ARBA" id="ARBA00022692"/>
    </source>
</evidence>
<feature type="transmembrane region" description="Helical" evidence="5">
    <location>
        <begin position="98"/>
        <end position="119"/>
    </location>
</feature>
<feature type="transmembrane region" description="Helical" evidence="5">
    <location>
        <begin position="71"/>
        <end position="92"/>
    </location>
</feature>
<keyword evidence="8" id="KW-1185">Reference proteome</keyword>
<keyword evidence="1 5" id="KW-0812">Transmembrane</keyword>
<dbReference type="PROSITE" id="PS50850">
    <property type="entry name" value="MFS"/>
    <property type="match status" value="1"/>
</dbReference>
<dbReference type="InterPro" id="IPR036259">
    <property type="entry name" value="MFS_trans_sf"/>
</dbReference>
<name>A0A7X5F3L6_9HYPH</name>
<feature type="transmembrane region" description="Helical" evidence="5">
    <location>
        <begin position="202"/>
        <end position="223"/>
    </location>
</feature>
<evidence type="ECO:0000256" key="2">
    <source>
        <dbReference type="ARBA" id="ARBA00022989"/>
    </source>
</evidence>
<evidence type="ECO:0000256" key="5">
    <source>
        <dbReference type="SAM" id="Phobius"/>
    </source>
</evidence>
<feature type="transmembrane region" description="Helical" evidence="5">
    <location>
        <begin position="289"/>
        <end position="309"/>
    </location>
</feature>
<keyword evidence="2 5" id="KW-1133">Transmembrane helix</keyword>
<feature type="transmembrane region" description="Helical" evidence="5">
    <location>
        <begin position="235"/>
        <end position="253"/>
    </location>
</feature>
<organism evidence="7 8">
    <name type="scientific">Pannonibacter tanglangensis</name>
    <dbReference type="NCBI Taxonomy" id="2750084"/>
    <lineage>
        <taxon>Bacteria</taxon>
        <taxon>Pseudomonadati</taxon>
        <taxon>Pseudomonadota</taxon>
        <taxon>Alphaproteobacteria</taxon>
        <taxon>Hyphomicrobiales</taxon>
        <taxon>Stappiaceae</taxon>
        <taxon>Pannonibacter</taxon>
    </lineage>
</organism>
<dbReference type="CDD" id="cd17477">
    <property type="entry name" value="MFS_YcaD_like"/>
    <property type="match status" value="1"/>
</dbReference>
<dbReference type="SUPFAM" id="SSF103473">
    <property type="entry name" value="MFS general substrate transporter"/>
    <property type="match status" value="1"/>
</dbReference>
<gene>
    <name evidence="7" type="ORF">GWI72_11325</name>
</gene>
<feature type="transmembrane region" description="Helical" evidence="5">
    <location>
        <begin position="131"/>
        <end position="155"/>
    </location>
</feature>
<accession>A0A7X5F3L6</accession>
<dbReference type="Pfam" id="PF07690">
    <property type="entry name" value="MFS_1"/>
    <property type="match status" value="2"/>
</dbReference>
<sequence>MFKALASISALLASVGLLLVGHGLQGTLLPLAAQEARFSDLAIGLISSGYFVGMVAGCLAGPFIIRRAGHVRAFAALISFMSAVVLLHPVLVDPVSWFLIRVVSGFCLAGFYMIVESWLNEAADNRNRGMIMSFYIVVLYASMMVGQVSISLFGIDSFLPFIVASIMVSLSVIPVSLTTSTQPAPITIVRFRPVKLYQTSPAAFVGCFLVGLASSAIWTMAPIYGTQIGFSTNEAAYYTAAFIGGGVLGQWPFGRLSDRMDRRHVLLGLAFATLVIAAVIALWEPRSALVATLCAVAIGAVLQPAYSVAVAHAFDHARSEDYVETSSGLLLSYGIGSIIGPTGASLAMQATGPSGLYMTVAAVQVLTIAFVMTRLAARATPSPDHKRDFGPDATAPVGAVISPDATVREARQTARPGGEAGLA</sequence>
<feature type="transmembrane region" description="Helical" evidence="5">
    <location>
        <begin position="161"/>
        <end position="181"/>
    </location>
</feature>
<evidence type="ECO:0000256" key="3">
    <source>
        <dbReference type="ARBA" id="ARBA00023136"/>
    </source>
</evidence>
<reference evidence="8" key="1">
    <citation type="submission" date="2020-01" db="EMBL/GenBank/DDBJ databases">
        <authorList>
            <person name="Fang Y."/>
            <person name="Sun R."/>
            <person name="Nie L."/>
            <person name="He J."/>
            <person name="Hao L."/>
            <person name="Wang L."/>
            <person name="Su S."/>
            <person name="Lv E."/>
            <person name="Zhang Z."/>
            <person name="Xie R."/>
            <person name="Liu H."/>
        </authorList>
    </citation>
    <scope>NUCLEOTIDE SEQUENCE [LARGE SCALE GENOMIC DNA]</scope>
    <source>
        <strain evidence="8">XCT-53</strain>
    </source>
</reference>
<feature type="transmembrane region" description="Helical" evidence="5">
    <location>
        <begin position="356"/>
        <end position="377"/>
    </location>
</feature>
<evidence type="ECO:0000256" key="4">
    <source>
        <dbReference type="SAM" id="MobiDB-lite"/>
    </source>
</evidence>
<feature type="transmembrane region" description="Helical" evidence="5">
    <location>
        <begin position="330"/>
        <end position="350"/>
    </location>
</feature>
<dbReference type="RefSeq" id="WP_161708700.1">
    <property type="nucleotide sequence ID" value="NZ_JAABLQ010000001.1"/>
</dbReference>
<dbReference type="EMBL" id="JAABLQ010000001">
    <property type="protein sequence ID" value="NBN78859.1"/>
    <property type="molecule type" value="Genomic_DNA"/>
</dbReference>
<dbReference type="Proteomes" id="UP000586722">
    <property type="component" value="Unassembled WGS sequence"/>
</dbReference>
<dbReference type="GO" id="GO:0005886">
    <property type="term" value="C:plasma membrane"/>
    <property type="evidence" value="ECO:0007669"/>
    <property type="project" value="TreeGrafter"/>
</dbReference>
<protein>
    <submittedName>
        <fullName evidence="7">MFS transporter</fullName>
    </submittedName>
</protein>
<dbReference type="InterPro" id="IPR020846">
    <property type="entry name" value="MFS_dom"/>
</dbReference>
<feature type="region of interest" description="Disordered" evidence="4">
    <location>
        <begin position="381"/>
        <end position="423"/>
    </location>
</feature>
<comment type="caution">
    <text evidence="7">The sequence shown here is derived from an EMBL/GenBank/DDBJ whole genome shotgun (WGS) entry which is preliminary data.</text>
</comment>
<feature type="transmembrane region" description="Helical" evidence="5">
    <location>
        <begin position="265"/>
        <end position="283"/>
    </location>
</feature>